<keyword evidence="2" id="KW-0732">Signal</keyword>
<organism evidence="3 4">
    <name type="scientific">Yinghuangia soli</name>
    <dbReference type="NCBI Taxonomy" id="2908204"/>
    <lineage>
        <taxon>Bacteria</taxon>
        <taxon>Bacillati</taxon>
        <taxon>Actinomycetota</taxon>
        <taxon>Actinomycetes</taxon>
        <taxon>Kitasatosporales</taxon>
        <taxon>Streptomycetaceae</taxon>
        <taxon>Yinghuangia</taxon>
    </lineage>
</organism>
<evidence type="ECO:0000313" key="3">
    <source>
        <dbReference type="EMBL" id="MCF2530658.1"/>
    </source>
</evidence>
<feature type="region of interest" description="Disordered" evidence="1">
    <location>
        <begin position="32"/>
        <end position="55"/>
    </location>
</feature>
<dbReference type="EMBL" id="JAKFHA010000017">
    <property type="protein sequence ID" value="MCF2530658.1"/>
    <property type="molecule type" value="Genomic_DNA"/>
</dbReference>
<evidence type="ECO:0000313" key="4">
    <source>
        <dbReference type="Proteomes" id="UP001165378"/>
    </source>
</evidence>
<reference evidence="3" key="1">
    <citation type="submission" date="2022-01" db="EMBL/GenBank/DDBJ databases">
        <title>Genome-Based Taxonomic Classification of the Phylum Actinobacteria.</title>
        <authorList>
            <person name="Gao Y."/>
        </authorList>
    </citation>
    <scope>NUCLEOTIDE SEQUENCE</scope>
    <source>
        <strain evidence="3">KLBMP 8922</strain>
    </source>
</reference>
<feature type="signal peptide" evidence="2">
    <location>
        <begin position="1"/>
        <end position="23"/>
    </location>
</feature>
<keyword evidence="4" id="KW-1185">Reference proteome</keyword>
<proteinExistence type="predicted"/>
<feature type="chain" id="PRO_5041357106" evidence="2">
    <location>
        <begin position="24"/>
        <end position="219"/>
    </location>
</feature>
<sequence length="219" mass="22607">MTRRSPSVLAVACTAALLLSATACGTAGSITSARDSGKASQNASGTPTASAFGGEEIPDLQGRWWTWAASQPTATNPVRDRTGVHCAVGQSDDVWFVAGTFGGVAKRACTVPAGRPIAGPLLNLVCSDREQCEEFIAAAEGEVTLDGAPVDIRKFEAQPIRYTGVAGNPVTQQRGRFTGLGCGLWFTLPGLQPGVHKLSIDGASGGLELSVEYTLTVTA</sequence>
<evidence type="ECO:0000256" key="2">
    <source>
        <dbReference type="SAM" id="SignalP"/>
    </source>
</evidence>
<comment type="caution">
    <text evidence="3">The sequence shown here is derived from an EMBL/GenBank/DDBJ whole genome shotgun (WGS) entry which is preliminary data.</text>
</comment>
<dbReference type="PROSITE" id="PS51257">
    <property type="entry name" value="PROKAR_LIPOPROTEIN"/>
    <property type="match status" value="1"/>
</dbReference>
<feature type="compositionally biased region" description="Polar residues" evidence="1">
    <location>
        <begin position="32"/>
        <end position="49"/>
    </location>
</feature>
<name>A0AA41Q339_9ACTN</name>
<dbReference type="RefSeq" id="WP_235055316.1">
    <property type="nucleotide sequence ID" value="NZ_JAKFHA010000017.1"/>
</dbReference>
<protein>
    <submittedName>
        <fullName evidence="3">Signal protein</fullName>
    </submittedName>
</protein>
<evidence type="ECO:0000256" key="1">
    <source>
        <dbReference type="SAM" id="MobiDB-lite"/>
    </source>
</evidence>
<gene>
    <name evidence="3" type="ORF">LZ495_26025</name>
</gene>
<accession>A0AA41Q339</accession>
<dbReference type="AlphaFoldDB" id="A0AA41Q339"/>
<dbReference type="Proteomes" id="UP001165378">
    <property type="component" value="Unassembled WGS sequence"/>
</dbReference>